<organism evidence="8 9">
    <name type="scientific">Methylomonas subterranea</name>
    <dbReference type="NCBI Taxonomy" id="2952225"/>
    <lineage>
        <taxon>Bacteria</taxon>
        <taxon>Pseudomonadati</taxon>
        <taxon>Pseudomonadota</taxon>
        <taxon>Gammaproteobacteria</taxon>
        <taxon>Methylococcales</taxon>
        <taxon>Methylococcaceae</taxon>
        <taxon>Methylomonas</taxon>
    </lineage>
</organism>
<evidence type="ECO:0000256" key="3">
    <source>
        <dbReference type="ARBA" id="ARBA00022737"/>
    </source>
</evidence>
<comment type="caution">
    <text evidence="8">The sequence shown here is derived from an EMBL/GenBank/DDBJ whole genome shotgun (WGS) entry which is preliminary data.</text>
</comment>
<gene>
    <name evidence="8" type="ORF">NP590_14210</name>
</gene>
<evidence type="ECO:0000256" key="5">
    <source>
        <dbReference type="ARBA" id="ARBA00023014"/>
    </source>
</evidence>
<dbReference type="Pfam" id="PF13183">
    <property type="entry name" value="Fer4_8"/>
    <property type="match status" value="1"/>
</dbReference>
<sequence length="453" mass="49483">MKLFLDWSSYENAGMGDAYADIPKHGADFAKAVAVCIGSRQCEQSGKGVMCPSYRISGNPVLSPGGRVKLLKSALNAGDEQAFLNPDPELAEAMDLCLSCKGCKRECENEVDMALIKAEFLAQQVAQHGMSLRRRLWSELPKILCWPVARPLLLWRNGSAWLARALEVALGIGAKVRLPVPARQPFQYGSPAKDTVSVGPVDKQVVLFVDTFNHYFNPAAAEAAQKLLKAGGYQVHIARPRPDDEPSRPLCCGRTYFSNGRPDRAAREARRLLKALEPHVRAGRSIVGLEPSCILNLRDEYLKLGLGEAAQKLAEKVLLLEEFIVREQSAGRWTLHFQALPDVSRLLLHGHCHQKAVGAIKSVRKLLKQVPGLDFELIEASCCGMAGNFGVEAEHVEHARAMAELALFPALRAEPAALLVSNGFSCQQQISNGGFARPLHLSQLLCMALPASE</sequence>
<dbReference type="Pfam" id="PF02754">
    <property type="entry name" value="CCG"/>
    <property type="match status" value="1"/>
</dbReference>
<accession>A0ABT1TIG0</accession>
<dbReference type="InterPro" id="IPR004017">
    <property type="entry name" value="Cys_rich_dom"/>
</dbReference>
<evidence type="ECO:0000259" key="6">
    <source>
        <dbReference type="Pfam" id="PF02754"/>
    </source>
</evidence>
<keyword evidence="9" id="KW-1185">Reference proteome</keyword>
<evidence type="ECO:0000313" key="9">
    <source>
        <dbReference type="Proteomes" id="UP001524499"/>
    </source>
</evidence>
<dbReference type="InterPro" id="IPR017896">
    <property type="entry name" value="4Fe4S_Fe-S-bd"/>
</dbReference>
<keyword evidence="1" id="KW-0004">4Fe-4S</keyword>
<dbReference type="PANTHER" id="PTHR32479">
    <property type="entry name" value="GLYCOLATE OXIDASE IRON-SULFUR SUBUNIT"/>
    <property type="match status" value="1"/>
</dbReference>
<feature type="domain" description="4Fe-4S ferredoxin-type" evidence="7">
    <location>
        <begin position="34"/>
        <end position="111"/>
    </location>
</feature>
<evidence type="ECO:0000259" key="7">
    <source>
        <dbReference type="Pfam" id="PF13183"/>
    </source>
</evidence>
<proteinExistence type="predicted"/>
<evidence type="ECO:0000256" key="1">
    <source>
        <dbReference type="ARBA" id="ARBA00022485"/>
    </source>
</evidence>
<dbReference type="RefSeq" id="WP_256603195.1">
    <property type="nucleotide sequence ID" value="NZ_JANIBJ010000027.1"/>
</dbReference>
<evidence type="ECO:0000313" key="8">
    <source>
        <dbReference type="EMBL" id="MCQ8105265.1"/>
    </source>
</evidence>
<keyword evidence="5" id="KW-0411">Iron-sulfur</keyword>
<evidence type="ECO:0000256" key="4">
    <source>
        <dbReference type="ARBA" id="ARBA00023004"/>
    </source>
</evidence>
<feature type="domain" description="Cysteine-rich" evidence="6">
    <location>
        <begin position="348"/>
        <end position="430"/>
    </location>
</feature>
<evidence type="ECO:0000256" key="2">
    <source>
        <dbReference type="ARBA" id="ARBA00022723"/>
    </source>
</evidence>
<reference evidence="8 9" key="1">
    <citation type="submission" date="2022-07" db="EMBL/GenBank/DDBJ databases">
        <title>Methylomonas rivi sp. nov., Methylomonas rosea sp. nov., Methylomonas aureus sp. nov. and Methylomonas subterranea sp. nov., four novel methanotrophs isolated from a freshwater creek and the deep terrestrial subsurface.</title>
        <authorList>
            <person name="Abin C."/>
            <person name="Sankaranarayanan K."/>
            <person name="Garner C."/>
            <person name="Sindelar R."/>
            <person name="Kotary K."/>
            <person name="Garner R."/>
            <person name="Barclay S."/>
            <person name="Lawson P."/>
            <person name="Krumholz L."/>
        </authorList>
    </citation>
    <scope>NUCLEOTIDE SEQUENCE [LARGE SCALE GENOMIC DNA]</scope>
    <source>
        <strain evidence="8 9">SURF-2</strain>
    </source>
</reference>
<keyword evidence="3" id="KW-0677">Repeat</keyword>
<protein>
    <submittedName>
        <fullName evidence="8">(Fe-S)-binding protein</fullName>
    </submittedName>
</protein>
<name>A0ABT1TIG0_9GAMM</name>
<dbReference type="PANTHER" id="PTHR32479:SF19">
    <property type="entry name" value="ANAEROBIC GLYCEROL-3-PHOSPHATE DEHYDROGENASE SUBUNIT C"/>
    <property type="match status" value="1"/>
</dbReference>
<keyword evidence="2" id="KW-0479">Metal-binding</keyword>
<dbReference type="EMBL" id="JANIBJ010000027">
    <property type="protein sequence ID" value="MCQ8105265.1"/>
    <property type="molecule type" value="Genomic_DNA"/>
</dbReference>
<keyword evidence="4" id="KW-0408">Iron</keyword>
<dbReference type="Proteomes" id="UP001524499">
    <property type="component" value="Unassembled WGS sequence"/>
</dbReference>